<organism evidence="2 3">
    <name type="scientific">Chrysochromulina tobinii</name>
    <dbReference type="NCBI Taxonomy" id="1460289"/>
    <lineage>
        <taxon>Eukaryota</taxon>
        <taxon>Haptista</taxon>
        <taxon>Haptophyta</taxon>
        <taxon>Prymnesiophyceae</taxon>
        <taxon>Prymnesiales</taxon>
        <taxon>Chrysochromulinaceae</taxon>
        <taxon>Chrysochromulina</taxon>
    </lineage>
</organism>
<feature type="non-terminal residue" evidence="2">
    <location>
        <position position="206"/>
    </location>
</feature>
<name>A0A0M0JU24_9EUKA</name>
<evidence type="ECO:0000313" key="2">
    <source>
        <dbReference type="EMBL" id="KOO30191.1"/>
    </source>
</evidence>
<protein>
    <submittedName>
        <fullName evidence="2">Uncharacterized protein</fullName>
    </submittedName>
</protein>
<reference evidence="3" key="1">
    <citation type="journal article" date="2015" name="PLoS Genet.">
        <title>Genome Sequence and Transcriptome Analyses of Chrysochromulina tobin: Metabolic Tools for Enhanced Algal Fitness in the Prominent Order Prymnesiales (Haptophyceae).</title>
        <authorList>
            <person name="Hovde B.T."/>
            <person name="Deodato C.R."/>
            <person name="Hunsperger H.M."/>
            <person name="Ryken S.A."/>
            <person name="Yost W."/>
            <person name="Jha R.K."/>
            <person name="Patterson J."/>
            <person name="Monnat R.J. Jr."/>
            <person name="Barlow S.B."/>
            <person name="Starkenburg S.R."/>
            <person name="Cattolico R.A."/>
        </authorList>
    </citation>
    <scope>NUCLEOTIDE SEQUENCE</scope>
    <source>
        <strain evidence="3">CCMP291</strain>
    </source>
</reference>
<evidence type="ECO:0000256" key="1">
    <source>
        <dbReference type="SAM" id="MobiDB-lite"/>
    </source>
</evidence>
<feature type="region of interest" description="Disordered" evidence="1">
    <location>
        <begin position="75"/>
        <end position="95"/>
    </location>
</feature>
<sequence length="206" mass="22571">MHMYIVRGIGVAVRVSTSIEGARVFHTSFWATPNRCSSSTTRSPRFLKERLELRLPREHLDAHLCRQARAQRVCMQPGDHDRRHEEGGLPTGARRQVDGVHGHLRLPVAHVTAHEPVHGMVLGSHIGGNVGNGSLLVRGPHVAKPGRQRPHLDVVWRAGRADQRQPRGGRFDVGLHRVPHHGLVVVVVELGVIGGDGLVRGSLAHA</sequence>
<evidence type="ECO:0000313" key="3">
    <source>
        <dbReference type="Proteomes" id="UP000037460"/>
    </source>
</evidence>
<dbReference type="EMBL" id="JWZX01002269">
    <property type="protein sequence ID" value="KOO30191.1"/>
    <property type="molecule type" value="Genomic_DNA"/>
</dbReference>
<proteinExistence type="predicted"/>
<comment type="caution">
    <text evidence="2">The sequence shown here is derived from an EMBL/GenBank/DDBJ whole genome shotgun (WGS) entry which is preliminary data.</text>
</comment>
<dbReference type="AlphaFoldDB" id="A0A0M0JU24"/>
<dbReference type="Proteomes" id="UP000037460">
    <property type="component" value="Unassembled WGS sequence"/>
</dbReference>
<accession>A0A0M0JU24</accession>
<keyword evidence="3" id="KW-1185">Reference proteome</keyword>
<gene>
    <name evidence="2" type="ORF">Ctob_016226</name>
</gene>
<feature type="compositionally biased region" description="Basic and acidic residues" evidence="1">
    <location>
        <begin position="78"/>
        <end position="87"/>
    </location>
</feature>